<name>A0A068WU09_ECHGR</name>
<reference evidence="1 2" key="1">
    <citation type="journal article" date="2013" name="Nature">
        <title>The genomes of four tapeworm species reveal adaptations to parasitism.</title>
        <authorList>
            <person name="Tsai I.J."/>
            <person name="Zarowiecki M."/>
            <person name="Holroyd N."/>
            <person name="Garciarrubio A."/>
            <person name="Sanchez-Flores A."/>
            <person name="Brooks K.L."/>
            <person name="Tracey A."/>
            <person name="Bobes R.J."/>
            <person name="Fragoso G."/>
            <person name="Sciutto E."/>
            <person name="Aslett M."/>
            <person name="Beasley H."/>
            <person name="Bennett H.M."/>
            <person name="Cai J."/>
            <person name="Camicia F."/>
            <person name="Clark R."/>
            <person name="Cucher M."/>
            <person name="De Silva N."/>
            <person name="Day T.A."/>
            <person name="Deplazes P."/>
            <person name="Estrada K."/>
            <person name="Fernandez C."/>
            <person name="Holland P.W."/>
            <person name="Hou J."/>
            <person name="Hu S."/>
            <person name="Huckvale T."/>
            <person name="Hung S.S."/>
            <person name="Kamenetzky L."/>
            <person name="Keane J.A."/>
            <person name="Kiss F."/>
            <person name="Koziol U."/>
            <person name="Lambert O."/>
            <person name="Liu K."/>
            <person name="Luo X."/>
            <person name="Luo Y."/>
            <person name="Macchiaroli N."/>
            <person name="Nichol S."/>
            <person name="Paps J."/>
            <person name="Parkinson J."/>
            <person name="Pouchkina-Stantcheva N."/>
            <person name="Riddiford N."/>
            <person name="Rosenzvit M."/>
            <person name="Salinas G."/>
            <person name="Wasmuth J.D."/>
            <person name="Zamanian M."/>
            <person name="Zheng Y."/>
            <person name="Cai X."/>
            <person name="Soberon X."/>
            <person name="Olson P.D."/>
            <person name="Laclette J.P."/>
            <person name="Brehm K."/>
            <person name="Berriman M."/>
            <person name="Garciarrubio A."/>
            <person name="Bobes R.J."/>
            <person name="Fragoso G."/>
            <person name="Sanchez-Flores A."/>
            <person name="Estrada K."/>
            <person name="Cevallos M.A."/>
            <person name="Morett E."/>
            <person name="Gonzalez V."/>
            <person name="Portillo T."/>
            <person name="Ochoa-Leyva A."/>
            <person name="Jose M.V."/>
            <person name="Sciutto E."/>
            <person name="Landa A."/>
            <person name="Jimenez L."/>
            <person name="Valdes V."/>
            <person name="Carrero J.C."/>
            <person name="Larralde C."/>
            <person name="Morales-Montor J."/>
            <person name="Limon-Lason J."/>
            <person name="Soberon X."/>
            <person name="Laclette J.P."/>
        </authorList>
    </citation>
    <scope>NUCLEOTIDE SEQUENCE [LARGE SCALE GENOMIC DNA]</scope>
</reference>
<dbReference type="Proteomes" id="UP000492820">
    <property type="component" value="Unassembled WGS sequence"/>
</dbReference>
<proteinExistence type="predicted"/>
<reference evidence="1" key="2">
    <citation type="submission" date="2014-06" db="EMBL/GenBank/DDBJ databases">
        <authorList>
            <person name="Aslett M."/>
        </authorList>
    </citation>
    <scope>NUCLEOTIDE SEQUENCE</scope>
</reference>
<accession>A0A068WU09</accession>
<dbReference type="AlphaFoldDB" id="A0A068WU09"/>
<evidence type="ECO:0000313" key="2">
    <source>
        <dbReference type="Proteomes" id="UP000492820"/>
    </source>
</evidence>
<organism evidence="1">
    <name type="scientific">Echinococcus granulosus</name>
    <name type="common">Hydatid tapeworm</name>
    <dbReference type="NCBI Taxonomy" id="6210"/>
    <lineage>
        <taxon>Eukaryota</taxon>
        <taxon>Metazoa</taxon>
        <taxon>Spiralia</taxon>
        <taxon>Lophotrochozoa</taxon>
        <taxon>Platyhelminthes</taxon>
        <taxon>Cestoda</taxon>
        <taxon>Eucestoda</taxon>
        <taxon>Cyclophyllidea</taxon>
        <taxon>Taeniidae</taxon>
        <taxon>Echinococcus</taxon>
        <taxon>Echinococcus granulosus group</taxon>
    </lineage>
</organism>
<dbReference type="EMBL" id="LK028583">
    <property type="protein sequence ID" value="CDS21165.1"/>
    <property type="molecule type" value="Genomic_DNA"/>
</dbReference>
<reference evidence="3" key="3">
    <citation type="submission" date="2020-10" db="UniProtKB">
        <authorList>
            <consortium name="WormBaseParasite"/>
        </authorList>
    </citation>
    <scope>IDENTIFICATION</scope>
</reference>
<evidence type="ECO:0000313" key="3">
    <source>
        <dbReference type="WBParaSite" id="EgrG_000153300"/>
    </source>
</evidence>
<dbReference type="WBParaSite" id="EgrG_000153300">
    <property type="protein sequence ID" value="EgrG_000153300"/>
    <property type="gene ID" value="EgrG_000153300"/>
</dbReference>
<protein>
    <submittedName>
        <fullName evidence="1 3">Uncharacterized protein</fullName>
    </submittedName>
</protein>
<gene>
    <name evidence="1" type="ORF">EgrG_000153300</name>
</gene>
<sequence length="55" mass="6217">MGGHSKWVHICAQREEEEKEAPKASKGFADLTFKCRFCSQVNSAVSSIIRIHRLV</sequence>
<evidence type="ECO:0000313" key="1">
    <source>
        <dbReference type="EMBL" id="CDS21165.1"/>
    </source>
</evidence>